<dbReference type="InterPro" id="IPR025403">
    <property type="entry name" value="TgpA-like_C"/>
</dbReference>
<evidence type="ECO:0000313" key="4">
    <source>
        <dbReference type="Proteomes" id="UP000270581"/>
    </source>
</evidence>
<accession>A0AAJ4RAP4</accession>
<dbReference type="AlphaFoldDB" id="A0AAJ4RAP4"/>
<gene>
    <name evidence="3" type="ORF">Nmn1133_12055</name>
</gene>
<keyword evidence="1" id="KW-1133">Transmembrane helix</keyword>
<keyword evidence="1" id="KW-0472">Membrane</keyword>
<comment type="caution">
    <text evidence="3">The sequence shown here is derived from an EMBL/GenBank/DDBJ whole genome shotgun (WGS) entry which is preliminary data.</text>
</comment>
<keyword evidence="4" id="KW-1185">Reference proteome</keyword>
<proteinExistence type="predicted"/>
<keyword evidence="1" id="KW-0812">Transmembrane</keyword>
<dbReference type="Proteomes" id="UP000270581">
    <property type="component" value="Unassembled WGS sequence"/>
</dbReference>
<evidence type="ECO:0000313" key="3">
    <source>
        <dbReference type="EMBL" id="RNJ27342.1"/>
    </source>
</evidence>
<evidence type="ECO:0000256" key="1">
    <source>
        <dbReference type="SAM" id="Phobius"/>
    </source>
</evidence>
<name>A0AAJ4RAP4_9EURY</name>
<sequence>MTLVATIGSVPVRNATVARDGEQVTTTDDRGRTSLRLPTTPGNVTYTVSRGEFSGNATLDLAPLRVDVSPSLPLALPFSTATANVTLGGSGVGGVPVTVGETTITTGPDGFATARLPLAASATVTARQFGQSVSTTVAGLYRNLAIALVPLALLIGGLVVARRRIDTSARAVLAGGYRLVTLFVHGVVGVAVAAVTRVYTSVQTIITELRALIDRQDPPQVVLRRLLARLRSWVSQQETRLRQVAARETPVGAGGGMQATVTDSRRTLRENWDRFVAHTSVRTPSTRTPGEIAEHAIHTDGLPPDAVRTLRDAFRGVEYGRLDPDAERASVTEALDAVETHLADDESAENGGGA</sequence>
<dbReference type="Pfam" id="PF13559">
    <property type="entry name" value="DUF4129"/>
    <property type="match status" value="1"/>
</dbReference>
<evidence type="ECO:0000259" key="2">
    <source>
        <dbReference type="Pfam" id="PF13559"/>
    </source>
</evidence>
<dbReference type="EMBL" id="RJJC01000001">
    <property type="protein sequence ID" value="RNJ27342.1"/>
    <property type="molecule type" value="Genomic_DNA"/>
</dbReference>
<reference evidence="3 4" key="1">
    <citation type="submission" date="2018-11" db="EMBL/GenBank/DDBJ databases">
        <title>Genome sequences of Natronomonas sp. CBA1133.</title>
        <authorList>
            <person name="Roh S.W."/>
            <person name="Cha I.-T."/>
        </authorList>
    </citation>
    <scope>NUCLEOTIDE SEQUENCE [LARGE SCALE GENOMIC DNA]</scope>
    <source>
        <strain evidence="3 4">CBA1133</strain>
    </source>
</reference>
<protein>
    <submittedName>
        <fullName evidence="3">DUF4129 domain-containing protein</fullName>
    </submittedName>
</protein>
<organism evidence="3 4">
    <name type="scientific">Halosegnis longus</name>
    <dbReference type="NCBI Taxonomy" id="2216012"/>
    <lineage>
        <taxon>Archaea</taxon>
        <taxon>Methanobacteriati</taxon>
        <taxon>Methanobacteriota</taxon>
        <taxon>Stenosarchaea group</taxon>
        <taxon>Halobacteria</taxon>
        <taxon>Halobacteriales</taxon>
        <taxon>Natronomonadaceae</taxon>
        <taxon>Halosegnis</taxon>
    </lineage>
</organism>
<dbReference type="RefSeq" id="WP_123124525.1">
    <property type="nucleotide sequence ID" value="NZ_RJJC01000001.1"/>
</dbReference>
<feature type="transmembrane region" description="Helical" evidence="1">
    <location>
        <begin position="182"/>
        <end position="200"/>
    </location>
</feature>
<feature type="domain" description="Protein-glutamine gamma-glutamyltransferase-like C-terminal" evidence="2">
    <location>
        <begin position="274"/>
        <end position="329"/>
    </location>
</feature>
<feature type="transmembrane region" description="Helical" evidence="1">
    <location>
        <begin position="140"/>
        <end position="161"/>
    </location>
</feature>